<dbReference type="PANTHER" id="PTHR43046">
    <property type="entry name" value="GDP-MANNOSE MANNOSYL HYDROLASE"/>
    <property type="match status" value="1"/>
</dbReference>
<evidence type="ECO:0000259" key="5">
    <source>
        <dbReference type="PROSITE" id="PS51462"/>
    </source>
</evidence>
<comment type="cofactor">
    <cofactor evidence="1">
        <name>Mg(2+)</name>
        <dbReference type="ChEBI" id="CHEBI:18420"/>
    </cofactor>
</comment>
<dbReference type="PROSITE" id="PS00893">
    <property type="entry name" value="NUDIX_BOX"/>
    <property type="match status" value="1"/>
</dbReference>
<dbReference type="PRINTS" id="PR00502">
    <property type="entry name" value="NUDIXFAMILY"/>
</dbReference>
<sequence length="134" mass="15214">MDKPVVCVGALVKGPSGKWLIARTTKWRGHWGVPGGKVEYGEPFEAAVKREFREEVGLTLRDARFAQLQEAVLSPEFHKEAHFVLVDFLAETNDETVTPNEEIVEWAWVDLRAALTFDLNTYTRTLVEYALEHA</sequence>
<dbReference type="Pfam" id="PF00293">
    <property type="entry name" value="NUDIX"/>
    <property type="match status" value="1"/>
</dbReference>
<accession>A0A318SBU4</accession>
<dbReference type="InterPro" id="IPR020476">
    <property type="entry name" value="Nudix_hydrolase"/>
</dbReference>
<name>A0A318SBU4_9DEIO</name>
<evidence type="ECO:0000256" key="4">
    <source>
        <dbReference type="RuleBase" id="RU003476"/>
    </source>
</evidence>
<keyword evidence="7" id="KW-1185">Reference proteome</keyword>
<dbReference type="PANTHER" id="PTHR43046:SF12">
    <property type="entry name" value="GDP-MANNOSE MANNOSYL HYDROLASE"/>
    <property type="match status" value="1"/>
</dbReference>
<evidence type="ECO:0000256" key="3">
    <source>
        <dbReference type="ARBA" id="ARBA00022842"/>
    </source>
</evidence>
<gene>
    <name evidence="6" type="ORF">DES52_102200</name>
</gene>
<dbReference type="GO" id="GO:0016787">
    <property type="term" value="F:hydrolase activity"/>
    <property type="evidence" value="ECO:0007669"/>
    <property type="project" value="UniProtKB-KW"/>
</dbReference>
<dbReference type="InterPro" id="IPR020084">
    <property type="entry name" value="NUDIX_hydrolase_CS"/>
</dbReference>
<keyword evidence="2 4" id="KW-0378">Hydrolase</keyword>
<protein>
    <submittedName>
        <fullName evidence="6">ADP-ribose pyrophosphatase YjhB (NUDIX family)</fullName>
    </submittedName>
</protein>
<reference evidence="6 7" key="1">
    <citation type="submission" date="2018-06" db="EMBL/GenBank/DDBJ databases">
        <title>Genomic Encyclopedia of Type Strains, Phase IV (KMG-IV): sequencing the most valuable type-strain genomes for metagenomic binning, comparative biology and taxonomic classification.</title>
        <authorList>
            <person name="Goeker M."/>
        </authorList>
    </citation>
    <scope>NUCLEOTIDE SEQUENCE [LARGE SCALE GENOMIC DNA]</scope>
    <source>
        <strain evidence="6 7">DSM 18048</strain>
    </source>
</reference>
<dbReference type="SUPFAM" id="SSF55811">
    <property type="entry name" value="Nudix"/>
    <property type="match status" value="1"/>
</dbReference>
<proteinExistence type="inferred from homology"/>
<feature type="domain" description="Nudix hydrolase" evidence="5">
    <location>
        <begin position="1"/>
        <end position="132"/>
    </location>
</feature>
<dbReference type="InterPro" id="IPR015797">
    <property type="entry name" value="NUDIX_hydrolase-like_dom_sf"/>
</dbReference>
<keyword evidence="3" id="KW-0460">Magnesium</keyword>
<dbReference type="Proteomes" id="UP000248326">
    <property type="component" value="Unassembled WGS sequence"/>
</dbReference>
<evidence type="ECO:0000256" key="1">
    <source>
        <dbReference type="ARBA" id="ARBA00001946"/>
    </source>
</evidence>
<dbReference type="AlphaFoldDB" id="A0A318SBU4"/>
<organism evidence="6 7">
    <name type="scientific">Deinococcus yavapaiensis KR-236</name>
    <dbReference type="NCBI Taxonomy" id="694435"/>
    <lineage>
        <taxon>Bacteria</taxon>
        <taxon>Thermotogati</taxon>
        <taxon>Deinococcota</taxon>
        <taxon>Deinococci</taxon>
        <taxon>Deinococcales</taxon>
        <taxon>Deinococcaceae</taxon>
        <taxon>Deinococcus</taxon>
    </lineage>
</organism>
<evidence type="ECO:0000313" key="6">
    <source>
        <dbReference type="EMBL" id="PYE55834.1"/>
    </source>
</evidence>
<dbReference type="EMBL" id="QJSX01000002">
    <property type="protein sequence ID" value="PYE55834.1"/>
    <property type="molecule type" value="Genomic_DNA"/>
</dbReference>
<comment type="caution">
    <text evidence="6">The sequence shown here is derived from an EMBL/GenBank/DDBJ whole genome shotgun (WGS) entry which is preliminary data.</text>
</comment>
<dbReference type="RefSeq" id="WP_110885379.1">
    <property type="nucleotide sequence ID" value="NZ_QJSX01000002.1"/>
</dbReference>
<comment type="similarity">
    <text evidence="4">Belongs to the Nudix hydrolase family.</text>
</comment>
<dbReference type="InterPro" id="IPR000086">
    <property type="entry name" value="NUDIX_hydrolase_dom"/>
</dbReference>
<evidence type="ECO:0000256" key="2">
    <source>
        <dbReference type="ARBA" id="ARBA00022801"/>
    </source>
</evidence>
<dbReference type="OrthoDB" id="9816289at2"/>
<evidence type="ECO:0000313" key="7">
    <source>
        <dbReference type="Proteomes" id="UP000248326"/>
    </source>
</evidence>
<dbReference type="Gene3D" id="3.90.79.10">
    <property type="entry name" value="Nucleoside Triphosphate Pyrophosphohydrolase"/>
    <property type="match status" value="1"/>
</dbReference>
<dbReference type="PROSITE" id="PS51462">
    <property type="entry name" value="NUDIX"/>
    <property type="match status" value="1"/>
</dbReference>